<evidence type="ECO:0000313" key="3">
    <source>
        <dbReference type="Proteomes" id="UP001501243"/>
    </source>
</evidence>
<name>A0ABP8QMM1_9BACT</name>
<dbReference type="EMBL" id="BAABGQ010000008">
    <property type="protein sequence ID" value="GAA4505157.1"/>
    <property type="molecule type" value="Genomic_DNA"/>
</dbReference>
<dbReference type="InterPro" id="IPR015943">
    <property type="entry name" value="WD40/YVTN_repeat-like_dom_sf"/>
</dbReference>
<dbReference type="InterPro" id="IPR013783">
    <property type="entry name" value="Ig-like_fold"/>
</dbReference>
<dbReference type="RefSeq" id="WP_208131059.1">
    <property type="nucleotide sequence ID" value="NZ_BAABGQ010000008.1"/>
</dbReference>
<dbReference type="PROSITE" id="PS50093">
    <property type="entry name" value="PKD"/>
    <property type="match status" value="1"/>
</dbReference>
<dbReference type="CDD" id="cd00146">
    <property type="entry name" value="PKD"/>
    <property type="match status" value="1"/>
</dbReference>
<evidence type="ECO:0000313" key="2">
    <source>
        <dbReference type="EMBL" id="GAA4505157.1"/>
    </source>
</evidence>
<protein>
    <recommendedName>
        <fullName evidence="1">PKD domain-containing protein</fullName>
    </recommendedName>
</protein>
<dbReference type="Gene3D" id="2.60.40.10">
    <property type="entry name" value="Immunoglobulins"/>
    <property type="match status" value="1"/>
</dbReference>
<dbReference type="Gene3D" id="2.130.10.10">
    <property type="entry name" value="YVTN repeat-like/Quinoprotein amine dehydrogenase"/>
    <property type="match status" value="1"/>
</dbReference>
<evidence type="ECO:0000259" key="1">
    <source>
        <dbReference type="PROSITE" id="PS50093"/>
    </source>
</evidence>
<dbReference type="Pfam" id="PF18911">
    <property type="entry name" value="PKD_4"/>
    <property type="match status" value="1"/>
</dbReference>
<dbReference type="Proteomes" id="UP001501243">
    <property type="component" value="Unassembled WGS sequence"/>
</dbReference>
<dbReference type="SUPFAM" id="SSF49299">
    <property type="entry name" value="PKD domain"/>
    <property type="match status" value="1"/>
</dbReference>
<keyword evidence="3" id="KW-1185">Reference proteome</keyword>
<reference evidence="3" key="1">
    <citation type="journal article" date="2019" name="Int. J. Syst. Evol. Microbiol.">
        <title>The Global Catalogue of Microorganisms (GCM) 10K type strain sequencing project: providing services to taxonomists for standard genome sequencing and annotation.</title>
        <authorList>
            <consortium name="The Broad Institute Genomics Platform"/>
            <consortium name="The Broad Institute Genome Sequencing Center for Infectious Disease"/>
            <person name="Wu L."/>
            <person name="Ma J."/>
        </authorList>
    </citation>
    <scope>NUCLEOTIDE SEQUENCE [LARGE SCALE GENOMIC DNA]</scope>
    <source>
        <strain evidence="3">JCM 17841</strain>
    </source>
</reference>
<dbReference type="SUPFAM" id="SSF82171">
    <property type="entry name" value="DPP6 N-terminal domain-like"/>
    <property type="match status" value="1"/>
</dbReference>
<organism evidence="2 3">
    <name type="scientific">Hymenobacter ginsengisoli</name>
    <dbReference type="NCBI Taxonomy" id="1051626"/>
    <lineage>
        <taxon>Bacteria</taxon>
        <taxon>Pseudomonadati</taxon>
        <taxon>Bacteroidota</taxon>
        <taxon>Cytophagia</taxon>
        <taxon>Cytophagales</taxon>
        <taxon>Hymenobacteraceae</taxon>
        <taxon>Hymenobacter</taxon>
    </lineage>
</organism>
<proteinExistence type="predicted"/>
<feature type="domain" description="PKD" evidence="1">
    <location>
        <begin position="186"/>
        <end position="222"/>
    </location>
</feature>
<comment type="caution">
    <text evidence="2">The sequence shown here is derived from an EMBL/GenBank/DDBJ whole genome shotgun (WGS) entry which is preliminary data.</text>
</comment>
<accession>A0ABP8QMM1</accession>
<dbReference type="InterPro" id="IPR035986">
    <property type="entry name" value="PKD_dom_sf"/>
</dbReference>
<dbReference type="SMART" id="SM00089">
    <property type="entry name" value="PKD"/>
    <property type="match status" value="2"/>
</dbReference>
<gene>
    <name evidence="2" type="ORF">GCM10023172_32570</name>
</gene>
<sequence length="540" mass="56679">MKASPDGRHLALAQRDSQCELYDFDNATGGVSNYVLLAYHDYTYGVEFSPDNSKLYTTYSLAGEITQYNLLAGSPTAIVNSATLIVSAERLGNLVLGPDGKIYVASYGNTFLNAIQNPNATGAACNYKRQAVTLAGKQGLNGLPNFANIYPIINYSANFTSNATCAGAAVAFVGTLQPAVSSAVATWNFGDPASGGLNVATGLTPTHTYGNAGTYQVTLSVSVPGIDTPVTVTQAVEVAPLPQVSLGNDVVVCGTQYQLAAGVQPPGSTYRWQDGSTNATFLAQASGRYSVTVTSPAGCASAAAVNVTLNAVPSPHLPADTLVCAASVLLRPGAQPAGTTYRWQDGSTSATYLAQTSGSYTVLVTTPQGCTATATSQVRLGVLPSVSLGADTTVCPNAVWVIRTNPQPAGTLYRWQDGSTGPSYVAHGPGQYSVEVRATAASCPARATRVASPVDCPIVIPNIITPNGDRENEFFTLKGLVPADWHLVIFDRWGKQVYDRPRYDNGWNAAGQAGGIYYYMLSNEATGQRYRGWVEVQRGS</sequence>
<dbReference type="InterPro" id="IPR022409">
    <property type="entry name" value="PKD/Chitinase_dom"/>
</dbReference>
<dbReference type="Pfam" id="PF13585">
    <property type="entry name" value="CHU_C"/>
    <property type="match status" value="1"/>
</dbReference>
<dbReference type="InterPro" id="IPR000601">
    <property type="entry name" value="PKD_dom"/>
</dbReference>